<reference evidence="3" key="1">
    <citation type="submission" date="2016-01" db="EMBL/GenBank/DDBJ databases">
        <title>Draft genome of Chromobacterium sp. F49.</title>
        <authorList>
            <person name="Hong K.W."/>
        </authorList>
    </citation>
    <scope>NUCLEOTIDE SEQUENCE [LARGE SCALE GENOMIC DNA]</scope>
    <source>
        <strain evidence="3">M63</strain>
    </source>
</reference>
<accession>A0A163XBA4</accession>
<feature type="chain" id="PRO_5007847449" evidence="1">
    <location>
        <begin position="22"/>
        <end position="134"/>
    </location>
</feature>
<dbReference type="InterPro" id="IPR031325">
    <property type="entry name" value="RHS_repeat"/>
</dbReference>
<keyword evidence="3" id="KW-1185">Reference proteome</keyword>
<feature type="signal peptide" evidence="1">
    <location>
        <begin position="1"/>
        <end position="21"/>
    </location>
</feature>
<evidence type="ECO:0000313" key="3">
    <source>
        <dbReference type="Proteomes" id="UP000076563"/>
    </source>
</evidence>
<dbReference type="EMBL" id="LQRA01000060">
    <property type="protein sequence ID" value="KZE77628.1"/>
    <property type="molecule type" value="Genomic_DNA"/>
</dbReference>
<protein>
    <submittedName>
        <fullName evidence="2">Uncharacterized protein</fullName>
    </submittedName>
</protein>
<dbReference type="AlphaFoldDB" id="A0A163XBA4"/>
<dbReference type="OrthoDB" id="9771173at2"/>
<keyword evidence="1" id="KW-0732">Signal</keyword>
<name>A0A163XBA4_9BACL</name>
<dbReference type="Proteomes" id="UP000076563">
    <property type="component" value="Unassembled WGS sequence"/>
</dbReference>
<dbReference type="Pfam" id="PF05593">
    <property type="entry name" value="RHS_repeat"/>
    <property type="match status" value="1"/>
</dbReference>
<dbReference type="RefSeq" id="WP_063183723.1">
    <property type="nucleotide sequence ID" value="NZ_CP121215.1"/>
</dbReference>
<comment type="caution">
    <text evidence="2">The sequence shown here is derived from an EMBL/GenBank/DDBJ whole genome shotgun (WGS) entry which is preliminary data.</text>
</comment>
<gene>
    <name evidence="2" type="ORF">AV654_21390</name>
</gene>
<sequence>MKKIVSLAVLSALSLTSIANAANAEQLAPNAIRSTVVASESIDEFAPYGLGMEFQTVTGAYEYVIVILNTSDNSIVTVETSGNGMTYGDAKLGTVYKLWVRAYDKNGRLLRQTDPNGNYVKYTTPGQKVNLTWK</sequence>
<proteinExistence type="predicted"/>
<organism evidence="2 3">
    <name type="scientific">Paenibacillus elgii</name>
    <dbReference type="NCBI Taxonomy" id="189691"/>
    <lineage>
        <taxon>Bacteria</taxon>
        <taxon>Bacillati</taxon>
        <taxon>Bacillota</taxon>
        <taxon>Bacilli</taxon>
        <taxon>Bacillales</taxon>
        <taxon>Paenibacillaceae</taxon>
        <taxon>Paenibacillus</taxon>
    </lineage>
</organism>
<evidence type="ECO:0000313" key="2">
    <source>
        <dbReference type="EMBL" id="KZE77628.1"/>
    </source>
</evidence>
<evidence type="ECO:0000256" key="1">
    <source>
        <dbReference type="SAM" id="SignalP"/>
    </source>
</evidence>